<evidence type="ECO:0008006" key="2">
    <source>
        <dbReference type="Google" id="ProtNLM"/>
    </source>
</evidence>
<proteinExistence type="predicted"/>
<evidence type="ECO:0000313" key="1">
    <source>
        <dbReference type="EMBL" id="SVA71623.1"/>
    </source>
</evidence>
<dbReference type="Pfam" id="PF03780">
    <property type="entry name" value="Asp23"/>
    <property type="match status" value="1"/>
</dbReference>
<sequence length="168" mass="18349">MEQKDHPNPQTKHRLDMGKAATNRVKLLSVNKGDPIPAPYFSKKLLSSSIGGTTHISDDAVASIAGIATSEIEGVSEVGLSSLRRRISEKLGGKERTTRGVEVSAGDKEVTLDITVKLMYGYSIPTTIVEIRNNVADKLFRYCNIVSKEINVRVAALDFSNYPTSRVE</sequence>
<dbReference type="AlphaFoldDB" id="A0A381Y574"/>
<gene>
    <name evidence="1" type="ORF">METZ01_LOCUS124477</name>
</gene>
<dbReference type="InterPro" id="IPR005531">
    <property type="entry name" value="Asp23"/>
</dbReference>
<dbReference type="PANTHER" id="PTHR34297">
    <property type="entry name" value="HYPOTHETICAL CYTOSOLIC PROTEIN-RELATED"/>
    <property type="match status" value="1"/>
</dbReference>
<protein>
    <recommendedName>
        <fullName evidence="2">Asp23/Gls24 family envelope stress response protein</fullName>
    </recommendedName>
</protein>
<name>A0A381Y574_9ZZZZ</name>
<dbReference type="EMBL" id="UINC01017316">
    <property type="protein sequence ID" value="SVA71623.1"/>
    <property type="molecule type" value="Genomic_DNA"/>
</dbReference>
<organism evidence="1">
    <name type="scientific">marine metagenome</name>
    <dbReference type="NCBI Taxonomy" id="408172"/>
    <lineage>
        <taxon>unclassified sequences</taxon>
        <taxon>metagenomes</taxon>
        <taxon>ecological metagenomes</taxon>
    </lineage>
</organism>
<reference evidence="1" key="1">
    <citation type="submission" date="2018-05" db="EMBL/GenBank/DDBJ databases">
        <authorList>
            <person name="Lanie J.A."/>
            <person name="Ng W.-L."/>
            <person name="Kazmierczak K.M."/>
            <person name="Andrzejewski T.M."/>
            <person name="Davidsen T.M."/>
            <person name="Wayne K.J."/>
            <person name="Tettelin H."/>
            <person name="Glass J.I."/>
            <person name="Rusch D."/>
            <person name="Podicherti R."/>
            <person name="Tsui H.-C.T."/>
            <person name="Winkler M.E."/>
        </authorList>
    </citation>
    <scope>NUCLEOTIDE SEQUENCE</scope>
</reference>
<accession>A0A381Y574</accession>